<evidence type="ECO:0000313" key="7">
    <source>
        <dbReference type="Proteomes" id="UP000198970"/>
    </source>
</evidence>
<dbReference type="SUPFAM" id="SSF53850">
    <property type="entry name" value="Periplasmic binding protein-like II"/>
    <property type="match status" value="1"/>
</dbReference>
<keyword evidence="2" id="KW-0238">DNA-binding</keyword>
<accession>A0ABY1CAW2</accession>
<keyword evidence="7" id="KW-1185">Reference proteome</keyword>
<keyword evidence="1" id="KW-0805">Transcription regulation</keyword>
<dbReference type="PANTHER" id="PTHR30146">
    <property type="entry name" value="LACI-RELATED TRANSCRIPTIONAL REPRESSOR"/>
    <property type="match status" value="1"/>
</dbReference>
<gene>
    <name evidence="6" type="ORF">SAMN02745906_2591</name>
</gene>
<keyword evidence="6" id="KW-0813">Transport</keyword>
<dbReference type="InterPro" id="IPR028082">
    <property type="entry name" value="Peripla_BP_I"/>
</dbReference>
<reference evidence="6 7" key="1">
    <citation type="submission" date="2016-10" db="EMBL/GenBank/DDBJ databases">
        <authorList>
            <person name="Varghese N."/>
            <person name="Submissions S."/>
        </authorList>
    </citation>
    <scope>NUCLEOTIDE SEQUENCE [LARGE SCALE GENOMIC DNA]</scope>
    <source>
        <strain evidence="6 7">ATCC 19403</strain>
    </source>
</reference>
<sequence>MVTIKDIARAAGVAQGTVSNVLNEKGNVSSEKIKQVMDAAASLGYIPNERAKLLRKGRSDLLAVILPNLRSKQYIDFFMSFKAYAENHSYSVCQYLTNDDQPEAEINALQDIRSLMPAGIASFTSFTSQSDSIPYLEGKKKIRENIIFIERDPDISCKYIGFNYGQAGKELARKALEKKYTNICILTGSLRLSNELAFYDGFMDTMRNSSCSVYHIQTDSYRKLQNIMQIFHDSTPQAIFISNYGFAESVKDIHNTFYPELSLNIYTVSPVFTMPENDFDKYELNYRQLGKIAAETLIENDPSGKYPEKRILENSGFRDWFSNIIYSDNKSPLNILTLDTPSAYTLRSLSRLYTQKTGIPVNITIYSYDEIYEAFTNMTKDSVFDILRLDVTWLSWFAEKILQPLDGIDPSVSQCLNEFIDGTIEPFSMINGHVYALPTSPSMQLLFYRKDLFNDPIYRRMYFEKYREELLPPDTFDKFNRIAAFFTKSLNPTSPVDYGATLTLGSTGVAGSEFLARFFSYQDNLYDEHYNVALNSPAAVRALEQLVDIRNYSSPKYNSWWTNTATSFASGNIAMTLLYSNYASDLLSSTSKVVGNIGYALVPGGNPVIGGGTLGVSKYSRRANEALSFIRWICSETIASAETLLGSVSPCKKSYENYEIVNSYPWLNFAKDCFVMAKGRRVPELSGFPFDERRFLSIIGMAVKNAYSNVQSPTIALNQAQKMYDEQFLKRDV</sequence>
<feature type="domain" description="HTH cro/C1-type" evidence="5">
    <location>
        <begin position="3"/>
        <end position="46"/>
    </location>
</feature>
<dbReference type="PANTHER" id="PTHR30146:SF154">
    <property type="entry name" value="TRANSCRIPTION REGULATOR, MEMBER OF GALR FAMILY"/>
    <property type="match status" value="1"/>
</dbReference>
<dbReference type="Gene3D" id="1.10.260.40">
    <property type="entry name" value="lambda repressor-like DNA-binding domains"/>
    <property type="match status" value="1"/>
</dbReference>
<keyword evidence="3" id="KW-0804">Transcription</keyword>
<dbReference type="Gene3D" id="3.40.190.10">
    <property type="entry name" value="Periplasmic binding protein-like II"/>
    <property type="match status" value="2"/>
</dbReference>
<dbReference type="SUPFAM" id="SSF53822">
    <property type="entry name" value="Periplasmic binding protein-like I"/>
    <property type="match status" value="1"/>
</dbReference>
<evidence type="ECO:0000256" key="1">
    <source>
        <dbReference type="ARBA" id="ARBA00023015"/>
    </source>
</evidence>
<dbReference type="Gene3D" id="3.40.50.2300">
    <property type="match status" value="2"/>
</dbReference>
<feature type="domain" description="HTH lacI-type" evidence="4">
    <location>
        <begin position="2"/>
        <end position="56"/>
    </location>
</feature>
<evidence type="ECO:0000259" key="4">
    <source>
        <dbReference type="PROSITE" id="PS50932"/>
    </source>
</evidence>
<name>A0ABY1CAW2_9FIRM</name>
<dbReference type="CDD" id="cd01392">
    <property type="entry name" value="HTH_LacI"/>
    <property type="match status" value="1"/>
</dbReference>
<dbReference type="InterPro" id="IPR001387">
    <property type="entry name" value="Cro/C1-type_HTH"/>
</dbReference>
<evidence type="ECO:0000313" key="6">
    <source>
        <dbReference type="EMBL" id="SET87190.1"/>
    </source>
</evidence>
<dbReference type="Proteomes" id="UP000198970">
    <property type="component" value="Chromosome I"/>
</dbReference>
<evidence type="ECO:0000259" key="5">
    <source>
        <dbReference type="PROSITE" id="PS50943"/>
    </source>
</evidence>
<dbReference type="SUPFAM" id="SSF47413">
    <property type="entry name" value="lambda repressor-like DNA-binding domains"/>
    <property type="match status" value="1"/>
</dbReference>
<dbReference type="Pfam" id="PF13416">
    <property type="entry name" value="SBP_bac_8"/>
    <property type="match status" value="1"/>
</dbReference>
<organism evidence="6 7">
    <name type="scientific">Lacrimispora sphenoides JCM 1415</name>
    <dbReference type="NCBI Taxonomy" id="1297793"/>
    <lineage>
        <taxon>Bacteria</taxon>
        <taxon>Bacillati</taxon>
        <taxon>Bacillota</taxon>
        <taxon>Clostridia</taxon>
        <taxon>Lachnospirales</taxon>
        <taxon>Lachnospiraceae</taxon>
        <taxon>Lacrimispora</taxon>
    </lineage>
</organism>
<dbReference type="Pfam" id="PF00356">
    <property type="entry name" value="LacI"/>
    <property type="match status" value="1"/>
</dbReference>
<dbReference type="RefSeq" id="WP_100042535.1">
    <property type="nucleotide sequence ID" value="NZ_LT630003.1"/>
</dbReference>
<dbReference type="SMART" id="SM00354">
    <property type="entry name" value="HTH_LACI"/>
    <property type="match status" value="1"/>
</dbReference>
<dbReference type="PROSITE" id="PS50943">
    <property type="entry name" value="HTH_CROC1"/>
    <property type="match status" value="1"/>
</dbReference>
<proteinExistence type="predicted"/>
<dbReference type="PROSITE" id="PS50932">
    <property type="entry name" value="HTH_LACI_2"/>
    <property type="match status" value="1"/>
</dbReference>
<keyword evidence="6" id="KW-0762">Sugar transport</keyword>
<protein>
    <submittedName>
        <fullName evidence="6">Multiple sugar transport system substrate-binding protein</fullName>
    </submittedName>
</protein>
<dbReference type="InterPro" id="IPR006059">
    <property type="entry name" value="SBP"/>
</dbReference>
<evidence type="ECO:0000256" key="2">
    <source>
        <dbReference type="ARBA" id="ARBA00023125"/>
    </source>
</evidence>
<evidence type="ECO:0000256" key="3">
    <source>
        <dbReference type="ARBA" id="ARBA00023163"/>
    </source>
</evidence>
<dbReference type="InterPro" id="IPR000843">
    <property type="entry name" value="HTH_LacI"/>
</dbReference>
<dbReference type="InterPro" id="IPR010982">
    <property type="entry name" value="Lambda_DNA-bd_dom_sf"/>
</dbReference>
<dbReference type="EMBL" id="LT630003">
    <property type="protein sequence ID" value="SET87190.1"/>
    <property type="molecule type" value="Genomic_DNA"/>
</dbReference>